<dbReference type="RefSeq" id="WP_021192489.1">
    <property type="nucleotide sequence ID" value="NZ_JAOQNK010000001.1"/>
</dbReference>
<evidence type="ECO:0000256" key="1">
    <source>
        <dbReference type="SAM" id="SignalP"/>
    </source>
</evidence>
<feature type="signal peptide" evidence="1">
    <location>
        <begin position="1"/>
        <end position="24"/>
    </location>
</feature>
<accession>A0ABV0BY43</accession>
<proteinExistence type="predicted"/>
<feature type="chain" id="PRO_5046435264" description="DUF4168 domain-containing protein" evidence="1">
    <location>
        <begin position="25"/>
        <end position="142"/>
    </location>
</feature>
<keyword evidence="3" id="KW-1185">Reference proteome</keyword>
<sequence>MMSKIKNIIIIFCFCIVGLSTTYAQDNERFQIIENEKIAFITRELNLSRKEAQDFFPIYNEYSKEMWNVKKAKTGNSPSRNNLRGNSRDVIAYDAKELEIKKNYREKFSKVIGTSRSSQFFQVEQEFREYLIKSLNNRKNNN</sequence>
<organism evidence="2 3">
    <name type="scientific">Sphingobacterium kitahiroshimense</name>
    <dbReference type="NCBI Taxonomy" id="470446"/>
    <lineage>
        <taxon>Bacteria</taxon>
        <taxon>Pseudomonadati</taxon>
        <taxon>Bacteroidota</taxon>
        <taxon>Sphingobacteriia</taxon>
        <taxon>Sphingobacteriales</taxon>
        <taxon>Sphingobacteriaceae</taxon>
        <taxon>Sphingobacterium</taxon>
    </lineage>
</organism>
<evidence type="ECO:0000313" key="2">
    <source>
        <dbReference type="EMBL" id="MEN5378414.1"/>
    </source>
</evidence>
<comment type="caution">
    <text evidence="2">The sequence shown here is derived from an EMBL/GenBank/DDBJ whole genome shotgun (WGS) entry which is preliminary data.</text>
</comment>
<dbReference type="EMBL" id="JBDJNQ010000006">
    <property type="protein sequence ID" value="MEN5378414.1"/>
    <property type="molecule type" value="Genomic_DNA"/>
</dbReference>
<name>A0ABV0BY43_9SPHI</name>
<protein>
    <recommendedName>
        <fullName evidence="4">DUF4168 domain-containing protein</fullName>
    </recommendedName>
</protein>
<evidence type="ECO:0008006" key="4">
    <source>
        <dbReference type="Google" id="ProtNLM"/>
    </source>
</evidence>
<reference evidence="2 3" key="1">
    <citation type="submission" date="2024-04" db="EMBL/GenBank/DDBJ databases">
        <title>WGS of bacteria from Torrens River.</title>
        <authorList>
            <person name="Wyrsch E.R."/>
            <person name="Drigo B."/>
        </authorList>
    </citation>
    <scope>NUCLEOTIDE SEQUENCE [LARGE SCALE GENOMIC DNA]</scope>
    <source>
        <strain evidence="2 3">TWI391</strain>
    </source>
</reference>
<gene>
    <name evidence="2" type="ORF">ABE541_14210</name>
</gene>
<evidence type="ECO:0000313" key="3">
    <source>
        <dbReference type="Proteomes" id="UP001409291"/>
    </source>
</evidence>
<keyword evidence="1" id="KW-0732">Signal</keyword>
<dbReference type="Proteomes" id="UP001409291">
    <property type="component" value="Unassembled WGS sequence"/>
</dbReference>